<dbReference type="PANTHER" id="PTHR43818:SF11">
    <property type="entry name" value="BCDNA.GH03377"/>
    <property type="match status" value="1"/>
</dbReference>
<gene>
    <name evidence="4" type="ORF">ON006_05810</name>
</gene>
<dbReference type="Gene3D" id="3.30.360.10">
    <property type="entry name" value="Dihydrodipicolinate Reductase, domain 2"/>
    <property type="match status" value="1"/>
</dbReference>
<evidence type="ECO:0000259" key="3">
    <source>
        <dbReference type="Pfam" id="PF22725"/>
    </source>
</evidence>
<dbReference type="RefSeq" id="WP_244819424.1">
    <property type="nucleotide sequence ID" value="NZ_CP112998.1"/>
</dbReference>
<dbReference type="Gene3D" id="3.40.50.720">
    <property type="entry name" value="NAD(P)-binding Rossmann-like Domain"/>
    <property type="match status" value="1"/>
</dbReference>
<dbReference type="SUPFAM" id="SSF51735">
    <property type="entry name" value="NAD(P)-binding Rossmann-fold domains"/>
    <property type="match status" value="1"/>
</dbReference>
<dbReference type="InterPro" id="IPR000683">
    <property type="entry name" value="Gfo/Idh/MocA-like_OxRdtase_N"/>
</dbReference>
<dbReference type="PANTHER" id="PTHR43818">
    <property type="entry name" value="BCDNA.GH03377"/>
    <property type="match status" value="1"/>
</dbReference>
<evidence type="ECO:0000256" key="1">
    <source>
        <dbReference type="ARBA" id="ARBA00023002"/>
    </source>
</evidence>
<feature type="domain" description="GFO/IDH/MocA-like oxidoreductase" evidence="3">
    <location>
        <begin position="143"/>
        <end position="249"/>
    </location>
</feature>
<evidence type="ECO:0000313" key="4">
    <source>
        <dbReference type="EMBL" id="WAC13466.1"/>
    </source>
</evidence>
<dbReference type="Pfam" id="PF22725">
    <property type="entry name" value="GFO_IDH_MocA_C3"/>
    <property type="match status" value="1"/>
</dbReference>
<keyword evidence="1" id="KW-0560">Oxidoreductase</keyword>
<organism evidence="4 5">
    <name type="scientific">Dyadobacter pollutisoli</name>
    <dbReference type="NCBI Taxonomy" id="2910158"/>
    <lineage>
        <taxon>Bacteria</taxon>
        <taxon>Pseudomonadati</taxon>
        <taxon>Bacteroidota</taxon>
        <taxon>Cytophagia</taxon>
        <taxon>Cytophagales</taxon>
        <taxon>Spirosomataceae</taxon>
        <taxon>Dyadobacter</taxon>
    </lineage>
</organism>
<dbReference type="GO" id="GO:0016491">
    <property type="term" value="F:oxidoreductase activity"/>
    <property type="evidence" value="ECO:0007669"/>
    <property type="project" value="UniProtKB-KW"/>
</dbReference>
<dbReference type="PRINTS" id="PR01775">
    <property type="entry name" value="GLFROXRDTASE"/>
</dbReference>
<dbReference type="EMBL" id="CP112998">
    <property type="protein sequence ID" value="WAC13466.1"/>
    <property type="molecule type" value="Genomic_DNA"/>
</dbReference>
<dbReference type="InterPro" id="IPR008354">
    <property type="entry name" value="Glc-Fru_OxRdtase_bac"/>
</dbReference>
<dbReference type="Proteomes" id="UP001164653">
    <property type="component" value="Chromosome"/>
</dbReference>
<evidence type="ECO:0000313" key="5">
    <source>
        <dbReference type="Proteomes" id="UP001164653"/>
    </source>
</evidence>
<accession>A0A9E8NF76</accession>
<protein>
    <submittedName>
        <fullName evidence="4">Gfo/Idh/MocA family oxidoreductase</fullName>
    </submittedName>
</protein>
<dbReference type="Pfam" id="PF01408">
    <property type="entry name" value="GFO_IDH_MocA"/>
    <property type="match status" value="1"/>
</dbReference>
<dbReference type="InterPro" id="IPR050463">
    <property type="entry name" value="Gfo/Idh/MocA_oxidrdct_glycsds"/>
</dbReference>
<dbReference type="InterPro" id="IPR055170">
    <property type="entry name" value="GFO_IDH_MocA-like_dom"/>
</dbReference>
<proteinExistence type="predicted"/>
<dbReference type="SUPFAM" id="SSF55347">
    <property type="entry name" value="Glyceraldehyde-3-phosphate dehydrogenase-like, C-terminal domain"/>
    <property type="match status" value="1"/>
</dbReference>
<feature type="domain" description="Gfo/Idh/MocA-like oxidoreductase N-terminal" evidence="2">
    <location>
        <begin position="9"/>
        <end position="132"/>
    </location>
</feature>
<dbReference type="InterPro" id="IPR036291">
    <property type="entry name" value="NAD(P)-bd_dom_sf"/>
</dbReference>
<reference evidence="4" key="1">
    <citation type="submission" date="2022-11" db="EMBL/GenBank/DDBJ databases">
        <title>Dyadobacter pollutisoli sp. nov., isolated from plastic dumped soil.</title>
        <authorList>
            <person name="Kim J.M."/>
            <person name="Kim K.R."/>
            <person name="Lee J.K."/>
            <person name="Hao L."/>
            <person name="Jeon C.O."/>
        </authorList>
    </citation>
    <scope>NUCLEOTIDE SEQUENCE</scope>
    <source>
        <strain evidence="4">U1</strain>
    </source>
</reference>
<dbReference type="AlphaFoldDB" id="A0A9E8NF76"/>
<name>A0A9E8NF76_9BACT</name>
<evidence type="ECO:0000259" key="2">
    <source>
        <dbReference type="Pfam" id="PF01408"/>
    </source>
</evidence>
<dbReference type="KEGG" id="dpf:ON006_05810"/>
<keyword evidence="5" id="KW-1185">Reference proteome</keyword>
<dbReference type="GO" id="GO:0000166">
    <property type="term" value="F:nucleotide binding"/>
    <property type="evidence" value="ECO:0007669"/>
    <property type="project" value="InterPro"/>
</dbReference>
<sequence length="345" mass="38668">MENGKERLGVALVGLGQYATGQLMPALKETKNCCLAGLVSGSKEKLKQYQSEFGLDDNGLYSYEDFDKIADNDQIDIVYIVLPNSMHAEYSIRAMKAGKHVICEKPMAMNVRECEHVIETIGQTGMHFSMGYRLHFDPFNREMMRLGQGEKFGQVKKITLLDSMDIGESNQWRLDPKRSGGGPLVNNGIYCIQAAIYITGKLPTVVDARFADKTDPSKFQGLEEGITWTMYFGDEVIADCECSYSKNQNLMRAEAESGWFELDPAYEYEGLKGRTSEGGMDCKPVNQQALQMDDFALCIITDQPSRVPAEMGLRDMKIIAAIYESAEKHSKIDLYLNEFAELSEP</sequence>